<dbReference type="EMBL" id="VOBR01000008">
    <property type="protein sequence ID" value="TWP51491.1"/>
    <property type="molecule type" value="Genomic_DNA"/>
</dbReference>
<dbReference type="AlphaFoldDB" id="A0A563EVH5"/>
<evidence type="ECO:0000313" key="3">
    <source>
        <dbReference type="Proteomes" id="UP000316639"/>
    </source>
</evidence>
<dbReference type="PANTHER" id="PTHR23542">
    <property type="match status" value="1"/>
</dbReference>
<dbReference type="Proteomes" id="UP000316639">
    <property type="component" value="Unassembled WGS sequence"/>
</dbReference>
<feature type="transmembrane region" description="Helical" evidence="1">
    <location>
        <begin position="361"/>
        <end position="381"/>
    </location>
</feature>
<dbReference type="OrthoDB" id="4229605at2"/>
<evidence type="ECO:0000313" key="2">
    <source>
        <dbReference type="EMBL" id="TWP51491.1"/>
    </source>
</evidence>
<comment type="caution">
    <text evidence="2">The sequence shown here is derived from an EMBL/GenBank/DDBJ whole genome shotgun (WGS) entry which is preliminary data.</text>
</comment>
<dbReference type="InterPro" id="IPR011701">
    <property type="entry name" value="MFS"/>
</dbReference>
<dbReference type="GO" id="GO:0022857">
    <property type="term" value="F:transmembrane transporter activity"/>
    <property type="evidence" value="ECO:0007669"/>
    <property type="project" value="InterPro"/>
</dbReference>
<dbReference type="Pfam" id="PF07690">
    <property type="entry name" value="MFS_1"/>
    <property type="match status" value="1"/>
</dbReference>
<evidence type="ECO:0000256" key="1">
    <source>
        <dbReference type="SAM" id="Phobius"/>
    </source>
</evidence>
<feature type="transmembrane region" description="Helical" evidence="1">
    <location>
        <begin position="273"/>
        <end position="290"/>
    </location>
</feature>
<feature type="transmembrane region" description="Helical" evidence="1">
    <location>
        <begin position="102"/>
        <end position="122"/>
    </location>
</feature>
<keyword evidence="1" id="KW-0472">Membrane</keyword>
<accession>A0A563EVH5</accession>
<feature type="transmembrane region" description="Helical" evidence="1">
    <location>
        <begin position="208"/>
        <end position="238"/>
    </location>
</feature>
<keyword evidence="3" id="KW-1185">Reference proteome</keyword>
<dbReference type="Gene3D" id="1.20.1250.20">
    <property type="entry name" value="MFS general substrate transporter like domains"/>
    <property type="match status" value="1"/>
</dbReference>
<protein>
    <submittedName>
        <fullName evidence="2">MFS transporter</fullName>
    </submittedName>
</protein>
<sequence>MSLAPFQHVLRLPRVRPLMMLMLLARIPPTAAGVTMTLHVAVTLDRGYGAAGLAGMAITVGIGVGSPLMGWLIDRRGLRFMLILSVVCETTFWLFAPLMSYWVLLVVGFVAGVACLPVMSIGRQAITALVPVDQRRTAFSLDSISVELSFMVGPALGVLVATRVSTGAALVAIGLGVLASGVLLFFVNPPLVHEDEPVEGPHPSRRAWITGPLVATLVVAAGAVFTLGGMEVAIVASLERVGQASWIGLVFIVMCAASIVGGLIYGSLKRAPGQVALMAMLAALAIPVGLADGDWLLIAIALIPMNVMCSPTIAATSERITGLVPPAVRGEALGLHGSAFTFGAAAGGPVAGFAIDHGGPAMGFAVAGVGGLLLALLAHLLQRREPSGGFGHVLGGVGEREAGA</sequence>
<dbReference type="SUPFAM" id="SSF103473">
    <property type="entry name" value="MFS general substrate transporter"/>
    <property type="match status" value="1"/>
</dbReference>
<gene>
    <name evidence="2" type="ORF">FKR81_14895</name>
</gene>
<feature type="transmembrane region" description="Helical" evidence="1">
    <location>
        <begin position="21"/>
        <end position="42"/>
    </location>
</feature>
<keyword evidence="1" id="KW-0812">Transmembrane</keyword>
<dbReference type="PANTHER" id="PTHR23542:SF1">
    <property type="entry name" value="MAJOR FACILITATOR SUPERFAMILY (MFS) PROFILE DOMAIN-CONTAINING PROTEIN"/>
    <property type="match status" value="1"/>
</dbReference>
<proteinExistence type="predicted"/>
<feature type="transmembrane region" description="Helical" evidence="1">
    <location>
        <begin position="335"/>
        <end position="355"/>
    </location>
</feature>
<feature type="transmembrane region" description="Helical" evidence="1">
    <location>
        <begin position="296"/>
        <end position="314"/>
    </location>
</feature>
<name>A0A563EVH5_9PSEU</name>
<feature type="transmembrane region" description="Helical" evidence="1">
    <location>
        <begin position="244"/>
        <end position="266"/>
    </location>
</feature>
<feature type="transmembrane region" description="Helical" evidence="1">
    <location>
        <begin position="48"/>
        <end position="73"/>
    </location>
</feature>
<feature type="transmembrane region" description="Helical" evidence="1">
    <location>
        <begin position="143"/>
        <end position="161"/>
    </location>
</feature>
<feature type="transmembrane region" description="Helical" evidence="1">
    <location>
        <begin position="80"/>
        <end position="96"/>
    </location>
</feature>
<organism evidence="2 3">
    <name type="scientific">Lentzea tibetensis</name>
    <dbReference type="NCBI Taxonomy" id="2591470"/>
    <lineage>
        <taxon>Bacteria</taxon>
        <taxon>Bacillati</taxon>
        <taxon>Actinomycetota</taxon>
        <taxon>Actinomycetes</taxon>
        <taxon>Pseudonocardiales</taxon>
        <taxon>Pseudonocardiaceae</taxon>
        <taxon>Lentzea</taxon>
    </lineage>
</organism>
<dbReference type="InterPro" id="IPR036259">
    <property type="entry name" value="MFS_trans_sf"/>
</dbReference>
<reference evidence="2 3" key="1">
    <citation type="submission" date="2019-07" db="EMBL/GenBank/DDBJ databases">
        <title>Lentzea xizangensis sp. nov., isolated from Qinghai-Tibetan Plateau Soils.</title>
        <authorList>
            <person name="Huang J."/>
        </authorList>
    </citation>
    <scope>NUCLEOTIDE SEQUENCE [LARGE SCALE GENOMIC DNA]</scope>
    <source>
        <strain evidence="2 3">FXJ1.1311</strain>
    </source>
</reference>
<feature type="transmembrane region" description="Helical" evidence="1">
    <location>
        <begin position="167"/>
        <end position="187"/>
    </location>
</feature>
<keyword evidence="1" id="KW-1133">Transmembrane helix</keyword>